<protein>
    <submittedName>
        <fullName evidence="1">Uncharacterized protein</fullName>
    </submittedName>
</protein>
<reference evidence="1 2" key="1">
    <citation type="journal article" date="2025" name="Microbiol. Resour. Announc.">
        <title>Draft genome sequences for Neonectria magnoliae and Neonectria punicea, canker pathogens of Liriodendron tulipifera and Acer saccharum in West Virginia.</title>
        <authorList>
            <person name="Petronek H.M."/>
            <person name="Kasson M.T."/>
            <person name="Metheny A.M."/>
            <person name="Stauder C.M."/>
            <person name="Lovett B."/>
            <person name="Lynch S.C."/>
            <person name="Garnas J.R."/>
            <person name="Kasson L.R."/>
            <person name="Stajich J.E."/>
        </authorList>
    </citation>
    <scope>NUCLEOTIDE SEQUENCE [LARGE SCALE GENOMIC DNA]</scope>
    <source>
        <strain evidence="1 2">NRRL 64651</strain>
    </source>
</reference>
<evidence type="ECO:0000313" key="2">
    <source>
        <dbReference type="Proteomes" id="UP001498421"/>
    </source>
</evidence>
<dbReference type="Proteomes" id="UP001498421">
    <property type="component" value="Unassembled WGS sequence"/>
</dbReference>
<comment type="caution">
    <text evidence="1">The sequence shown here is derived from an EMBL/GenBank/DDBJ whole genome shotgun (WGS) entry which is preliminary data.</text>
</comment>
<proteinExistence type="predicted"/>
<keyword evidence="2" id="KW-1185">Reference proteome</keyword>
<name>A0ABR1HLL3_9HYPO</name>
<dbReference type="EMBL" id="JAZAVK010000114">
    <property type="protein sequence ID" value="KAK7422006.1"/>
    <property type="molecule type" value="Genomic_DNA"/>
</dbReference>
<gene>
    <name evidence="1" type="ORF">QQZ08_009727</name>
</gene>
<sequence length="226" mass="24694">MIQRLAKFNKMPITELVFPRLNRDPVLLQGLKNVLPPAAKATFSGVPGLLSYYHGKVVKAERITEGADAEHSGLVLALEWDHISSFNTFWASENFASFRGAMKPYLLGPVAPELFGSDKQSQSGGTTTDKYTQYIKVNGIKEPDAEVEGAWQALIVELKRQESPSFSAWGVQDTTAFAGMLGWGSVEESEAAMALPSVKACLEKMAGYGPVSSYLMELEKQSIVQD</sequence>
<accession>A0ABR1HLL3</accession>
<organism evidence="1 2">
    <name type="scientific">Neonectria magnoliae</name>
    <dbReference type="NCBI Taxonomy" id="2732573"/>
    <lineage>
        <taxon>Eukaryota</taxon>
        <taxon>Fungi</taxon>
        <taxon>Dikarya</taxon>
        <taxon>Ascomycota</taxon>
        <taxon>Pezizomycotina</taxon>
        <taxon>Sordariomycetes</taxon>
        <taxon>Hypocreomycetidae</taxon>
        <taxon>Hypocreales</taxon>
        <taxon>Nectriaceae</taxon>
        <taxon>Neonectria</taxon>
    </lineage>
</organism>
<evidence type="ECO:0000313" key="1">
    <source>
        <dbReference type="EMBL" id="KAK7422006.1"/>
    </source>
</evidence>